<dbReference type="RefSeq" id="WP_119593492.1">
    <property type="nucleotide sequence ID" value="NZ_QXFM01000114.1"/>
</dbReference>
<dbReference type="Proteomes" id="UP000265366">
    <property type="component" value="Unassembled WGS sequence"/>
</dbReference>
<accession>A0A3A1P6L8</accession>
<dbReference type="InterPro" id="IPR036390">
    <property type="entry name" value="WH_DNA-bd_sf"/>
</dbReference>
<proteinExistence type="predicted"/>
<dbReference type="OrthoDB" id="7392140at2"/>
<gene>
    <name evidence="2" type="ORF">D2V17_14360</name>
</gene>
<evidence type="ECO:0000313" key="2">
    <source>
        <dbReference type="EMBL" id="RIV82981.1"/>
    </source>
</evidence>
<name>A0A3A1P6L8_9SPHN</name>
<dbReference type="InterPro" id="IPR006199">
    <property type="entry name" value="LexA_DNA-bd_dom"/>
</dbReference>
<dbReference type="Gene3D" id="1.10.10.10">
    <property type="entry name" value="Winged helix-like DNA-binding domain superfamily/Winged helix DNA-binding domain"/>
    <property type="match status" value="1"/>
</dbReference>
<keyword evidence="3" id="KW-1185">Reference proteome</keyword>
<evidence type="ECO:0000313" key="3">
    <source>
        <dbReference type="Proteomes" id="UP000265366"/>
    </source>
</evidence>
<dbReference type="SUPFAM" id="SSF46785">
    <property type="entry name" value="Winged helix' DNA-binding domain"/>
    <property type="match status" value="1"/>
</dbReference>
<dbReference type="Pfam" id="PF01726">
    <property type="entry name" value="LexA_DNA_bind"/>
    <property type="match status" value="1"/>
</dbReference>
<dbReference type="GO" id="GO:0004252">
    <property type="term" value="F:serine-type endopeptidase activity"/>
    <property type="evidence" value="ECO:0007669"/>
    <property type="project" value="InterPro"/>
</dbReference>
<evidence type="ECO:0000259" key="1">
    <source>
        <dbReference type="Pfam" id="PF01726"/>
    </source>
</evidence>
<reference evidence="2 3" key="1">
    <citation type="submission" date="2018-08" db="EMBL/GenBank/DDBJ databases">
        <title>Erythrobacter zhengii sp.nov., a bacterium isolated from deep-sea sediment.</title>
        <authorList>
            <person name="Fang C."/>
            <person name="Wu Y.-H."/>
            <person name="Sun C."/>
            <person name="Wang H."/>
            <person name="Cheng H."/>
            <person name="Meng F.-X."/>
            <person name="Wang C.-S."/>
            <person name="Xu X.-W."/>
        </authorList>
    </citation>
    <scope>NUCLEOTIDE SEQUENCE [LARGE SCALE GENOMIC DNA]</scope>
    <source>
        <strain evidence="2 3">CCTCC AB 2015396</strain>
    </source>
</reference>
<organism evidence="2 3">
    <name type="scientific">Aurantiacibacter xanthus</name>
    <dbReference type="NCBI Taxonomy" id="1784712"/>
    <lineage>
        <taxon>Bacteria</taxon>
        <taxon>Pseudomonadati</taxon>
        <taxon>Pseudomonadota</taxon>
        <taxon>Alphaproteobacteria</taxon>
        <taxon>Sphingomonadales</taxon>
        <taxon>Erythrobacteraceae</taxon>
        <taxon>Aurantiacibacter</taxon>
    </lineage>
</organism>
<feature type="domain" description="LexA repressor DNA-binding" evidence="1">
    <location>
        <begin position="4"/>
        <end position="65"/>
    </location>
</feature>
<protein>
    <recommendedName>
        <fullName evidence="1">LexA repressor DNA-binding domain-containing protein</fullName>
    </recommendedName>
</protein>
<dbReference type="EMBL" id="QXFM01000114">
    <property type="protein sequence ID" value="RIV82981.1"/>
    <property type="molecule type" value="Genomic_DNA"/>
</dbReference>
<dbReference type="GO" id="GO:0006508">
    <property type="term" value="P:proteolysis"/>
    <property type="evidence" value="ECO:0007669"/>
    <property type="project" value="InterPro"/>
</dbReference>
<sequence>MLGATPRQYDLLRYIVGYIGAHGYGPSFVEMAAGVGVKGKGAVHRLLTGLEDRGLILRRHGSSRAITPLHVPAIPRTPDGAPLQVVKLEYFA</sequence>
<dbReference type="InterPro" id="IPR036388">
    <property type="entry name" value="WH-like_DNA-bd_sf"/>
</dbReference>
<dbReference type="AlphaFoldDB" id="A0A3A1P6L8"/>
<comment type="caution">
    <text evidence="2">The sequence shown here is derived from an EMBL/GenBank/DDBJ whole genome shotgun (WGS) entry which is preliminary data.</text>
</comment>